<dbReference type="Pfam" id="PF13377">
    <property type="entry name" value="Peripla_BP_3"/>
    <property type="match status" value="1"/>
</dbReference>
<gene>
    <name evidence="5" type="ORF">EV696_11949</name>
</gene>
<accession>A0A4R6UFM8</accession>
<dbReference type="EMBL" id="SNYM01000019">
    <property type="protein sequence ID" value="TDQ45581.1"/>
    <property type="molecule type" value="Genomic_DNA"/>
</dbReference>
<dbReference type="CDD" id="cd06295">
    <property type="entry name" value="PBP1_CelR"/>
    <property type="match status" value="1"/>
</dbReference>
<dbReference type="InterPro" id="IPR000843">
    <property type="entry name" value="HTH_LacI"/>
</dbReference>
<evidence type="ECO:0000256" key="2">
    <source>
        <dbReference type="ARBA" id="ARBA00023125"/>
    </source>
</evidence>
<comment type="caution">
    <text evidence="5">The sequence shown here is derived from an EMBL/GenBank/DDBJ whole genome shotgun (WGS) entry which is preliminary data.</text>
</comment>
<dbReference type="InterPro" id="IPR046335">
    <property type="entry name" value="LacI/GalR-like_sensor"/>
</dbReference>
<feature type="domain" description="HTH lacI-type" evidence="4">
    <location>
        <begin position="68"/>
        <end position="122"/>
    </location>
</feature>
<sequence>MSKSLLAEQPLRAVPALKPIDTPKTCVEPGEDYRRLAERRHAWSAWPDGDTVTGPPLRSSSMSIKGKPTSFDIAYLAGVSQPTVSRALRGSPLVNEETRNRILDIARQLNYKVDKNASSLRSQQSGTIALLLFEDPTPDDSHINPFFLSMLGSITRACARRGFDLLVSFQQLSNDWHRDYEDSNKADGLILLGYGDYLDYREKLEKLSAQGTHFVRWGAVMEGQPGVSIGCDNYQGGLDITAHLLAKGHTQIAFLGDTSESCPELRDRFLGYQQALKNAGIDTAPALQVDAITTENSGYESLRELLSRGVAFDAIFGASDAIAIGAMRALLEHGYKIPSEIAVAGFDDIPLASYVNPPLTTVLQDTKQAGELLVDNLLRLIHNEPVVSTTIAPRLIVRRSCGG</sequence>
<dbReference type="Gene3D" id="3.40.50.2300">
    <property type="match status" value="2"/>
</dbReference>
<keyword evidence="2" id="KW-0238">DNA-binding</keyword>
<evidence type="ECO:0000313" key="5">
    <source>
        <dbReference type="EMBL" id="TDQ45581.1"/>
    </source>
</evidence>
<dbReference type="PANTHER" id="PTHR30146:SF120">
    <property type="entry name" value="ALANINE RACEMASE"/>
    <property type="match status" value="1"/>
</dbReference>
<dbReference type="InterPro" id="IPR028082">
    <property type="entry name" value="Peripla_BP_I"/>
</dbReference>
<dbReference type="InterPro" id="IPR010982">
    <property type="entry name" value="Lambda_DNA-bd_dom_sf"/>
</dbReference>
<evidence type="ECO:0000256" key="1">
    <source>
        <dbReference type="ARBA" id="ARBA00023015"/>
    </source>
</evidence>
<evidence type="ECO:0000259" key="4">
    <source>
        <dbReference type="PROSITE" id="PS50932"/>
    </source>
</evidence>
<evidence type="ECO:0000256" key="3">
    <source>
        <dbReference type="ARBA" id="ARBA00023163"/>
    </source>
</evidence>
<proteinExistence type="predicted"/>
<dbReference type="GO" id="GO:0000976">
    <property type="term" value="F:transcription cis-regulatory region binding"/>
    <property type="evidence" value="ECO:0007669"/>
    <property type="project" value="TreeGrafter"/>
</dbReference>
<name>A0A4R6UFM8_9GAMM</name>
<protein>
    <submittedName>
        <fullName evidence="5">LacI family transcriptional regulator</fullName>
    </submittedName>
</protein>
<keyword evidence="6" id="KW-1185">Reference proteome</keyword>
<dbReference type="PANTHER" id="PTHR30146">
    <property type="entry name" value="LACI-RELATED TRANSCRIPTIONAL REPRESSOR"/>
    <property type="match status" value="1"/>
</dbReference>
<reference evidence="5 6" key="1">
    <citation type="submission" date="2019-03" db="EMBL/GenBank/DDBJ databases">
        <title>Genomic Encyclopedia of Type Strains, Phase IV (KMG-IV): sequencing the most valuable type-strain genomes for metagenomic binning, comparative biology and taxonomic classification.</title>
        <authorList>
            <person name="Goeker M."/>
        </authorList>
    </citation>
    <scope>NUCLEOTIDE SEQUENCE [LARGE SCALE GENOMIC DNA]</scope>
    <source>
        <strain evidence="5 6">DSM 103792</strain>
    </source>
</reference>
<dbReference type="GO" id="GO:0003700">
    <property type="term" value="F:DNA-binding transcription factor activity"/>
    <property type="evidence" value="ECO:0007669"/>
    <property type="project" value="TreeGrafter"/>
</dbReference>
<dbReference type="Proteomes" id="UP000295375">
    <property type="component" value="Unassembled WGS sequence"/>
</dbReference>
<keyword evidence="3" id="KW-0804">Transcription</keyword>
<keyword evidence="1" id="KW-0805">Transcription regulation</keyword>
<dbReference type="Gene3D" id="1.10.260.40">
    <property type="entry name" value="lambda repressor-like DNA-binding domains"/>
    <property type="match status" value="1"/>
</dbReference>
<dbReference type="Pfam" id="PF00356">
    <property type="entry name" value="LacI"/>
    <property type="match status" value="1"/>
</dbReference>
<dbReference type="PROSITE" id="PS50932">
    <property type="entry name" value="HTH_LACI_2"/>
    <property type="match status" value="1"/>
</dbReference>
<dbReference type="SUPFAM" id="SSF47413">
    <property type="entry name" value="lambda repressor-like DNA-binding domains"/>
    <property type="match status" value="1"/>
</dbReference>
<dbReference type="SMART" id="SM00354">
    <property type="entry name" value="HTH_LACI"/>
    <property type="match status" value="1"/>
</dbReference>
<dbReference type="RefSeq" id="WP_198325208.1">
    <property type="nucleotide sequence ID" value="NZ_CP037953.1"/>
</dbReference>
<dbReference type="AlphaFoldDB" id="A0A4R6UFM8"/>
<dbReference type="SUPFAM" id="SSF53822">
    <property type="entry name" value="Periplasmic binding protein-like I"/>
    <property type="match status" value="1"/>
</dbReference>
<evidence type="ECO:0000313" key="6">
    <source>
        <dbReference type="Proteomes" id="UP000295375"/>
    </source>
</evidence>
<organism evidence="5 6">
    <name type="scientific">Permianibacter aggregans</name>
    <dbReference type="NCBI Taxonomy" id="1510150"/>
    <lineage>
        <taxon>Bacteria</taxon>
        <taxon>Pseudomonadati</taxon>
        <taxon>Pseudomonadota</taxon>
        <taxon>Gammaproteobacteria</taxon>
        <taxon>Pseudomonadales</taxon>
        <taxon>Pseudomonadaceae</taxon>
        <taxon>Permianibacter</taxon>
    </lineage>
</organism>
<dbReference type="CDD" id="cd01392">
    <property type="entry name" value="HTH_LacI"/>
    <property type="match status" value="1"/>
</dbReference>